<feature type="domain" description="RING-type" evidence="4">
    <location>
        <begin position="18"/>
        <end position="41"/>
    </location>
</feature>
<evidence type="ECO:0000313" key="5">
    <source>
        <dbReference type="Proteomes" id="UP000035642"/>
    </source>
</evidence>
<proteinExistence type="predicted"/>
<dbReference type="InterPro" id="IPR001841">
    <property type="entry name" value="Znf_RING"/>
</dbReference>
<dbReference type="Gene3D" id="3.30.40.10">
    <property type="entry name" value="Zinc/RING finger domain, C3HC4 (zinc finger)"/>
    <property type="match status" value="1"/>
</dbReference>
<dbReference type="InterPro" id="IPR013083">
    <property type="entry name" value="Znf_RING/FYVE/PHD"/>
</dbReference>
<evidence type="ECO:0000259" key="4">
    <source>
        <dbReference type="PROSITE" id="PS50089"/>
    </source>
</evidence>
<keyword evidence="2" id="KW-0862">Zinc</keyword>
<reference evidence="6" key="2">
    <citation type="submission" date="2017-02" db="UniProtKB">
        <authorList>
            <consortium name="WormBaseParasite"/>
        </authorList>
    </citation>
    <scope>IDENTIFICATION</scope>
</reference>
<evidence type="ECO:0000256" key="2">
    <source>
        <dbReference type="ARBA" id="ARBA00022833"/>
    </source>
</evidence>
<dbReference type="AlphaFoldDB" id="A0A0K0D8Q3"/>
<dbReference type="Pfam" id="PF13639">
    <property type="entry name" value="zf-RING_2"/>
    <property type="match status" value="1"/>
</dbReference>
<name>A0A0K0D8Q3_ANGCA</name>
<reference evidence="5" key="1">
    <citation type="submission" date="2012-09" db="EMBL/GenBank/DDBJ databases">
        <authorList>
            <person name="Martin A.A."/>
        </authorList>
    </citation>
    <scope>NUCLEOTIDE SEQUENCE</scope>
</reference>
<keyword evidence="1 3" id="KW-0479">Metal-binding</keyword>
<dbReference type="PROSITE" id="PS50089">
    <property type="entry name" value="ZF_RING_2"/>
    <property type="match status" value="1"/>
</dbReference>
<evidence type="ECO:0000313" key="6">
    <source>
        <dbReference type="WBParaSite" id="ACAC_0000644801-mRNA-1"/>
    </source>
</evidence>
<organism evidence="5 6">
    <name type="scientific">Angiostrongylus cantonensis</name>
    <name type="common">Rat lungworm</name>
    <dbReference type="NCBI Taxonomy" id="6313"/>
    <lineage>
        <taxon>Eukaryota</taxon>
        <taxon>Metazoa</taxon>
        <taxon>Ecdysozoa</taxon>
        <taxon>Nematoda</taxon>
        <taxon>Chromadorea</taxon>
        <taxon>Rhabditida</taxon>
        <taxon>Rhabditina</taxon>
        <taxon>Rhabditomorpha</taxon>
        <taxon>Strongyloidea</taxon>
        <taxon>Metastrongylidae</taxon>
        <taxon>Angiostrongylus</taxon>
    </lineage>
</organism>
<dbReference type="Proteomes" id="UP000035642">
    <property type="component" value="Unassembled WGS sequence"/>
</dbReference>
<evidence type="ECO:0000256" key="3">
    <source>
        <dbReference type="PROSITE-ProRule" id="PRU00175"/>
    </source>
</evidence>
<dbReference type="WBParaSite" id="ACAC_0000644801-mRNA-1">
    <property type="protein sequence ID" value="ACAC_0000644801-mRNA-1"/>
    <property type="gene ID" value="ACAC_0000644801"/>
</dbReference>
<dbReference type="SUPFAM" id="SSF57850">
    <property type="entry name" value="RING/U-box"/>
    <property type="match status" value="1"/>
</dbReference>
<accession>A0A0K0D8Q3</accession>
<keyword evidence="1 3" id="KW-0863">Zinc-finger</keyword>
<dbReference type="GO" id="GO:0008270">
    <property type="term" value="F:zinc ion binding"/>
    <property type="evidence" value="ECO:0007669"/>
    <property type="project" value="UniProtKB-KW"/>
</dbReference>
<sequence length="108" mass="12321">MGRKFRLSKTDPTLMEGCNHSFCFVCTSEWLNRTAKCPICRGAVNSFVHNIHLPSHLLTLPDHFLLLGAEALKMINVQSSLALLCKPQHGWRVYPFFGARSYITWTIK</sequence>
<protein>
    <submittedName>
        <fullName evidence="6">RING-type domain-containing protein</fullName>
    </submittedName>
</protein>
<keyword evidence="5" id="KW-1185">Reference proteome</keyword>
<evidence type="ECO:0000256" key="1">
    <source>
        <dbReference type="ARBA" id="ARBA00022771"/>
    </source>
</evidence>